<dbReference type="InterPro" id="IPR001375">
    <property type="entry name" value="Peptidase_S9_cat"/>
</dbReference>
<dbReference type="PANTHER" id="PTHR11731:SF193">
    <property type="entry name" value="DIPEPTIDYL PEPTIDASE 9"/>
    <property type="match status" value="1"/>
</dbReference>
<dbReference type="AlphaFoldDB" id="A0A6J7S1L6"/>
<evidence type="ECO:0000259" key="2">
    <source>
        <dbReference type="Pfam" id="PF00930"/>
    </source>
</evidence>
<name>A0A6J7S1L6_9ZZZZ</name>
<dbReference type="InterPro" id="IPR002469">
    <property type="entry name" value="Peptidase_S9B_N"/>
</dbReference>
<organism evidence="3">
    <name type="scientific">freshwater metagenome</name>
    <dbReference type="NCBI Taxonomy" id="449393"/>
    <lineage>
        <taxon>unclassified sequences</taxon>
        <taxon>metagenomes</taxon>
        <taxon>ecological metagenomes</taxon>
    </lineage>
</organism>
<evidence type="ECO:0000313" key="3">
    <source>
        <dbReference type="EMBL" id="CAB5035184.1"/>
    </source>
</evidence>
<dbReference type="PANTHER" id="PTHR11731">
    <property type="entry name" value="PROTEASE FAMILY S9B,C DIPEPTIDYL-PEPTIDASE IV-RELATED"/>
    <property type="match status" value="1"/>
</dbReference>
<dbReference type="InterPro" id="IPR029058">
    <property type="entry name" value="AB_hydrolase_fold"/>
</dbReference>
<sequence>MNPVTTEATFESYPRQRARTRGFQLGRPRNFHLTSDRALFIRSASGNDSAGSLWTIDLTSGQEHCIVDVRNDIPADNTDGLPAAERARRERMREVASGITAFSVDAAGATAVFAASGIPYLVDLSTAQVTALPAPGPVVDPRISSNGEGVSFVVNRAVYVVSANDIAAGATCIAKPSHEDETWGLSDFVASEELSRFRGHWWLPEVDDTLLVERFDETDVPQWWIADAAHPASEPASRRYPSAGSNNALVELWLIRADLTQVQISWDSNAFPYLASVAPAKSGTIVELLNRSQNLVSICVIDVEKNELREIQRRTDTAWIDVMPGVPCLDEESQLLEIVNDVDADTFRLVRNGVFISPPKLQVRALISSDKASAIVIGSRAATTQTLYRLNYSDGSCTALTDESLWCSGASDGSNHIIMQANPDTPGTTFTAHAGNQTFLINNFAESPNVNVHPHYASVGTDELETCLLWPTDHIQGSRQLPIVLSPYGGPHGQRVMRNAAAFTSEQWIADQGFAVIVTDNRGTPGRGPAWERSVHNDLATYPVQDQVAALLALGQLHADLDTSRVGIRGWSFGGYLAALALLERPDIFSAAVAGAPVTDWALYDTAYTERYLGMPQTNPDAYAKTSLLNKAEQLEKPLLLIHGLADDNVFAAHTLQFSSALLAAGKVHSVVPLSGVTHMTPQEIVAENLLRLEIDFFKEHLGD</sequence>
<dbReference type="GO" id="GO:0008236">
    <property type="term" value="F:serine-type peptidase activity"/>
    <property type="evidence" value="ECO:0007669"/>
    <property type="project" value="InterPro"/>
</dbReference>
<dbReference type="SUPFAM" id="SSF82171">
    <property type="entry name" value="DPP6 N-terminal domain-like"/>
    <property type="match status" value="1"/>
</dbReference>
<accession>A0A6J7S1L6</accession>
<dbReference type="Pfam" id="PF00930">
    <property type="entry name" value="DPPIV_N"/>
    <property type="match status" value="1"/>
</dbReference>
<dbReference type="GO" id="GO:0008239">
    <property type="term" value="F:dipeptidyl-peptidase activity"/>
    <property type="evidence" value="ECO:0007669"/>
    <property type="project" value="TreeGrafter"/>
</dbReference>
<dbReference type="InterPro" id="IPR050278">
    <property type="entry name" value="Serine_Prot_S9B/DPPIV"/>
</dbReference>
<dbReference type="EMBL" id="CAFBPZ010000009">
    <property type="protein sequence ID" value="CAB5035184.1"/>
    <property type="molecule type" value="Genomic_DNA"/>
</dbReference>
<evidence type="ECO:0000259" key="1">
    <source>
        <dbReference type="Pfam" id="PF00326"/>
    </source>
</evidence>
<dbReference type="Gene3D" id="2.140.10.30">
    <property type="entry name" value="Dipeptidylpeptidase IV, N-terminal domain"/>
    <property type="match status" value="1"/>
</dbReference>
<dbReference type="Gene3D" id="3.40.50.1820">
    <property type="entry name" value="alpha/beta hydrolase"/>
    <property type="match status" value="1"/>
</dbReference>
<feature type="domain" description="Dipeptidylpeptidase IV N-terminal" evidence="2">
    <location>
        <begin position="120"/>
        <end position="407"/>
    </location>
</feature>
<dbReference type="SUPFAM" id="SSF53474">
    <property type="entry name" value="alpha/beta-Hydrolases"/>
    <property type="match status" value="1"/>
</dbReference>
<proteinExistence type="predicted"/>
<gene>
    <name evidence="3" type="ORF">UFOPK4237_00273</name>
</gene>
<reference evidence="3" key="1">
    <citation type="submission" date="2020-05" db="EMBL/GenBank/DDBJ databases">
        <authorList>
            <person name="Chiriac C."/>
            <person name="Salcher M."/>
            <person name="Ghai R."/>
            <person name="Kavagutti S V."/>
        </authorList>
    </citation>
    <scope>NUCLEOTIDE SEQUENCE</scope>
</reference>
<dbReference type="GO" id="GO:0006508">
    <property type="term" value="P:proteolysis"/>
    <property type="evidence" value="ECO:0007669"/>
    <property type="project" value="InterPro"/>
</dbReference>
<feature type="domain" description="Peptidase S9 prolyl oligopeptidase catalytic" evidence="1">
    <location>
        <begin position="506"/>
        <end position="703"/>
    </location>
</feature>
<dbReference type="Pfam" id="PF00326">
    <property type="entry name" value="Peptidase_S9"/>
    <property type="match status" value="1"/>
</dbReference>
<protein>
    <submittedName>
        <fullName evidence="3">Unannotated protein</fullName>
    </submittedName>
</protein>